<dbReference type="InterPro" id="IPR037066">
    <property type="entry name" value="Plug_dom_sf"/>
</dbReference>
<proteinExistence type="inferred from homology"/>
<keyword evidence="11" id="KW-1185">Reference proteome</keyword>
<feature type="domain" description="Secretin/TonB short N-terminal" evidence="9">
    <location>
        <begin position="48"/>
        <end position="99"/>
    </location>
</feature>
<comment type="subcellular location">
    <subcellularLocation>
        <location evidence="1 7">Cell outer membrane</location>
        <topology evidence="1 7">Multi-pass membrane protein</topology>
    </subcellularLocation>
</comment>
<dbReference type="Pfam" id="PF07715">
    <property type="entry name" value="Plug"/>
    <property type="match status" value="1"/>
</dbReference>
<dbReference type="InterPro" id="IPR008969">
    <property type="entry name" value="CarboxyPept-like_regulatory"/>
</dbReference>
<dbReference type="Gene3D" id="2.60.40.1120">
    <property type="entry name" value="Carboxypeptidase-like, regulatory domain"/>
    <property type="match status" value="1"/>
</dbReference>
<name>A0ABR7D2N2_9BACT</name>
<evidence type="ECO:0000256" key="7">
    <source>
        <dbReference type="PROSITE-ProRule" id="PRU01360"/>
    </source>
</evidence>
<feature type="region of interest" description="Disordered" evidence="8">
    <location>
        <begin position="510"/>
        <end position="535"/>
    </location>
</feature>
<dbReference type="InterPro" id="IPR039426">
    <property type="entry name" value="TonB-dep_rcpt-like"/>
</dbReference>
<dbReference type="InterPro" id="IPR023996">
    <property type="entry name" value="TonB-dep_OMP_SusC/RagA"/>
</dbReference>
<evidence type="ECO:0000256" key="8">
    <source>
        <dbReference type="SAM" id="MobiDB-lite"/>
    </source>
</evidence>
<comment type="caution">
    <text evidence="10">The sequence shown here is derived from an EMBL/GenBank/DDBJ whole genome shotgun (WGS) entry which is preliminary data.</text>
</comment>
<dbReference type="Pfam" id="PF07660">
    <property type="entry name" value="STN"/>
    <property type="match status" value="1"/>
</dbReference>
<accession>A0ABR7D2N2</accession>
<dbReference type="InterPro" id="IPR012910">
    <property type="entry name" value="Plug_dom"/>
</dbReference>
<dbReference type="NCBIfam" id="TIGR04056">
    <property type="entry name" value="OMP_RagA_SusC"/>
    <property type="match status" value="1"/>
</dbReference>
<evidence type="ECO:0000259" key="9">
    <source>
        <dbReference type="SMART" id="SM00965"/>
    </source>
</evidence>
<dbReference type="Proteomes" id="UP000646484">
    <property type="component" value="Unassembled WGS sequence"/>
</dbReference>
<protein>
    <submittedName>
        <fullName evidence="10">SusC/RagA family TonB-linked outer membrane protein</fullName>
    </submittedName>
</protein>
<evidence type="ECO:0000256" key="6">
    <source>
        <dbReference type="ARBA" id="ARBA00023237"/>
    </source>
</evidence>
<dbReference type="SUPFAM" id="SSF56935">
    <property type="entry name" value="Porins"/>
    <property type="match status" value="1"/>
</dbReference>
<keyword evidence="3 7" id="KW-1134">Transmembrane beta strand</keyword>
<sequence length="1165" mass="130250">MKLFFILAFIGVMQVSARTYSQTVRLSVTCSDASLKSVMNDIRAQSEYSFFFDDVAVEKIANISLDLKDATIDEVLEACLKGTGFGYRILDKTIILFREKAKDEEKKKTYLIKGKVLDNQNQPLPGVTVLLDSTRIGTVTDTAGGFVLPLPKEKGYLCFSFIGFKSQRVAYTDGKPLTVKMQEDISGLDEVQVIAYGSQRKRNVISAISSVKGEDLQEMPTHSLENLLQGHMAGVEINNISGSPGGGGTVVAIRGYNSLFVEGEGQDRSYGTPLYVVDGIPMQAFTSPVTGANALSNLDPSMIESVEVLKDAASAAIYGSRAGNGVILITTKKGQSGKARFTANVSYSASWLPVAPKQVGGRYERMYHLNAWVNTVAPYKTESGEWKLPTSYEEVYNNRYDHGPVYDWFWSGANGPQNALILQDSLNPFYNNSTNWYRQNYQTAKVINANLQASGGTGTTRYMVGAGYYDEEGIMPNTGFTRFTVLSNLSAQPAKRLRLDSQLGLAYSDRSRGSNAGSGAGKFEEITSDPTETPTLLPGSGAFGEAMLKNLNQTSEKNQSYSLRYNMVLDYELIRDLHLKVSAGIDYNQQNQNVFKPSTLDPNTNAAYRFSTSKGTITRDLSILNENLLTYSFNYLEKHNFDVMLGLSFQKDQSYSNGGEGINGPNDKIQYVGEGWGGSNGINQIAPGSELESYASAFNYSSGFSEERMCSYFGRLTYNFRDKYMLEATVRRDGSSVFGEKVRWATFPSVAVGWIFTDEDFMKRFYWLSFGKIRASWGTSGQKFGQRYLAQGVFSASGMFLGNSGMAPNKSGGVINRRLSWEETDQYDVGLDLSFLDYRLKMNLDYYYRYTTGRLSKWDLPGDVYFHTFQWQNAMAISNQGIEIELEADILRETAVKWRMKFNFSRNWNRFEKSTDGYDYGSQVIGKPLNQILAYKTSGFYDSMDEVPFIYNAQGEKQPLWSGVNTYAVFFPGARRIEDLNGDGKISFDDRYYAASPLPKGHGGFINEIRWKNLDLNIMFNYSIGRHAVAVYDDYCLAPREESGPLFVSLKDLKPWTGTGSKADYPKAQKYMYLENQYVGIYDEDIETVHFVRLKQLTLGYNFGEGVCKKIGLSGIRAFMTAENLFLLTNYSGIDPELIDITSGTDNLRSYPLPRKFTIGLTVNF</sequence>
<reference evidence="10 11" key="1">
    <citation type="submission" date="2020-08" db="EMBL/GenBank/DDBJ databases">
        <title>Genome public.</title>
        <authorList>
            <person name="Liu C."/>
            <person name="Sun Q."/>
        </authorList>
    </citation>
    <scope>NUCLEOTIDE SEQUENCE [LARGE SCALE GENOMIC DNA]</scope>
    <source>
        <strain evidence="10 11">NSJ-56</strain>
    </source>
</reference>
<evidence type="ECO:0000256" key="2">
    <source>
        <dbReference type="ARBA" id="ARBA00022448"/>
    </source>
</evidence>
<dbReference type="InterPro" id="IPR023997">
    <property type="entry name" value="TonB-dep_OMP_SusC/RagA_CS"/>
</dbReference>
<dbReference type="PROSITE" id="PS52016">
    <property type="entry name" value="TONB_DEPENDENT_REC_3"/>
    <property type="match status" value="1"/>
</dbReference>
<dbReference type="EMBL" id="JACOOH010000006">
    <property type="protein sequence ID" value="MBC5622223.1"/>
    <property type="molecule type" value="Genomic_DNA"/>
</dbReference>
<evidence type="ECO:0000256" key="5">
    <source>
        <dbReference type="ARBA" id="ARBA00023136"/>
    </source>
</evidence>
<keyword evidence="5 7" id="KW-0472">Membrane</keyword>
<dbReference type="NCBIfam" id="TIGR04057">
    <property type="entry name" value="SusC_RagA_signa"/>
    <property type="match status" value="1"/>
</dbReference>
<dbReference type="Gene3D" id="2.40.170.20">
    <property type="entry name" value="TonB-dependent receptor, beta-barrel domain"/>
    <property type="match status" value="1"/>
</dbReference>
<evidence type="ECO:0000256" key="4">
    <source>
        <dbReference type="ARBA" id="ARBA00022692"/>
    </source>
</evidence>
<keyword evidence="2 7" id="KW-0813">Transport</keyword>
<evidence type="ECO:0000313" key="11">
    <source>
        <dbReference type="Proteomes" id="UP000646484"/>
    </source>
</evidence>
<evidence type="ECO:0000256" key="1">
    <source>
        <dbReference type="ARBA" id="ARBA00004571"/>
    </source>
</evidence>
<dbReference type="SUPFAM" id="SSF49464">
    <property type="entry name" value="Carboxypeptidase regulatory domain-like"/>
    <property type="match status" value="1"/>
</dbReference>
<dbReference type="Gene3D" id="2.170.130.10">
    <property type="entry name" value="TonB-dependent receptor, plug domain"/>
    <property type="match status" value="1"/>
</dbReference>
<dbReference type="InterPro" id="IPR011662">
    <property type="entry name" value="Secretin/TonB_short_N"/>
</dbReference>
<keyword evidence="4 7" id="KW-0812">Transmembrane</keyword>
<keyword evidence="6 7" id="KW-0998">Cell outer membrane</keyword>
<gene>
    <name evidence="10" type="ORF">H8S64_14060</name>
</gene>
<dbReference type="InterPro" id="IPR036942">
    <property type="entry name" value="Beta-barrel_TonB_sf"/>
</dbReference>
<comment type="similarity">
    <text evidence="7">Belongs to the TonB-dependent receptor family.</text>
</comment>
<organism evidence="10 11">
    <name type="scientific">Butyricimonas hominis</name>
    <dbReference type="NCBI Taxonomy" id="2763032"/>
    <lineage>
        <taxon>Bacteria</taxon>
        <taxon>Pseudomonadati</taxon>
        <taxon>Bacteroidota</taxon>
        <taxon>Bacteroidia</taxon>
        <taxon>Bacteroidales</taxon>
        <taxon>Odoribacteraceae</taxon>
        <taxon>Butyricimonas</taxon>
    </lineage>
</organism>
<evidence type="ECO:0000313" key="10">
    <source>
        <dbReference type="EMBL" id="MBC5622223.1"/>
    </source>
</evidence>
<dbReference type="SMART" id="SM00965">
    <property type="entry name" value="STN"/>
    <property type="match status" value="1"/>
</dbReference>
<evidence type="ECO:0000256" key="3">
    <source>
        <dbReference type="ARBA" id="ARBA00022452"/>
    </source>
</evidence>
<dbReference type="Pfam" id="PF13715">
    <property type="entry name" value="CarbopepD_reg_2"/>
    <property type="match status" value="1"/>
</dbReference>